<keyword evidence="1" id="KW-0732">Signal</keyword>
<gene>
    <name evidence="2" type="ORF">GCM10007853_01180</name>
</gene>
<dbReference type="RefSeq" id="WP_284386549.1">
    <property type="nucleotide sequence ID" value="NZ_BSNK01000001.1"/>
</dbReference>
<evidence type="ECO:0000313" key="2">
    <source>
        <dbReference type="EMBL" id="GLQ22244.1"/>
    </source>
</evidence>
<dbReference type="SUPFAM" id="SSF49899">
    <property type="entry name" value="Concanavalin A-like lectins/glucanases"/>
    <property type="match status" value="1"/>
</dbReference>
<proteinExistence type="predicted"/>
<evidence type="ECO:0000256" key="1">
    <source>
        <dbReference type="SAM" id="SignalP"/>
    </source>
</evidence>
<reference evidence="2" key="2">
    <citation type="submission" date="2023-01" db="EMBL/GenBank/DDBJ databases">
        <title>Draft genome sequence of Algimonas ampicilliniresistens strain NBRC 108219.</title>
        <authorList>
            <person name="Sun Q."/>
            <person name="Mori K."/>
        </authorList>
    </citation>
    <scope>NUCLEOTIDE SEQUENCE</scope>
    <source>
        <strain evidence="2">NBRC 108219</strain>
    </source>
</reference>
<accession>A0ABQ5V6A3</accession>
<reference evidence="2" key="1">
    <citation type="journal article" date="2014" name="Int. J. Syst. Evol. Microbiol.">
        <title>Complete genome of a new Firmicutes species belonging to the dominant human colonic microbiota ('Ruminococcus bicirculans') reveals two chromosomes and a selective capacity to utilize plant glucans.</title>
        <authorList>
            <consortium name="NISC Comparative Sequencing Program"/>
            <person name="Wegmann U."/>
            <person name="Louis P."/>
            <person name="Goesmann A."/>
            <person name="Henrissat B."/>
            <person name="Duncan S.H."/>
            <person name="Flint H.J."/>
        </authorList>
    </citation>
    <scope>NUCLEOTIDE SEQUENCE</scope>
    <source>
        <strain evidence="2">NBRC 108219</strain>
    </source>
</reference>
<sequence length="267" mass="29429">MAIKHSLLTFVLLGGSAAVAPVTETIDSPRAASSTDKAENDTRRLITGVYSSPAWVNDRFTGTHVRELTDNRLKFQIEQTVEGGGWDTGVGLAQEPAIPLGTVAKDETICFAYDLDLDALEGGKWWAGPKISVNWAAMTDAPSTGDWYENYVVEVANQTPAELEADLFDYFDAESLGESVIAGATYRHIRLRYQEWWQYWSIRQDYRAEGQLPLGPIFDAWSAIPRDLTYDGVKANLETHGPVLGKGQIIAVIPGTDVDVMRLSNCK</sequence>
<comment type="caution">
    <text evidence="2">The sequence shown here is derived from an EMBL/GenBank/DDBJ whole genome shotgun (WGS) entry which is preliminary data.</text>
</comment>
<evidence type="ECO:0000313" key="3">
    <source>
        <dbReference type="Proteomes" id="UP001161391"/>
    </source>
</evidence>
<dbReference type="InterPro" id="IPR013319">
    <property type="entry name" value="GH11/12"/>
</dbReference>
<dbReference type="Gene3D" id="2.60.120.180">
    <property type="match status" value="1"/>
</dbReference>
<name>A0ABQ5V6A3_9PROT</name>
<dbReference type="InterPro" id="IPR013320">
    <property type="entry name" value="ConA-like_dom_sf"/>
</dbReference>
<dbReference type="EMBL" id="BSNK01000001">
    <property type="protein sequence ID" value="GLQ22244.1"/>
    <property type="molecule type" value="Genomic_DNA"/>
</dbReference>
<protein>
    <submittedName>
        <fullName evidence="2">Uncharacterized protein</fullName>
    </submittedName>
</protein>
<dbReference type="Proteomes" id="UP001161391">
    <property type="component" value="Unassembled WGS sequence"/>
</dbReference>
<keyword evidence="3" id="KW-1185">Reference proteome</keyword>
<organism evidence="2 3">
    <name type="scientific">Algimonas ampicilliniresistens</name>
    <dbReference type="NCBI Taxonomy" id="1298735"/>
    <lineage>
        <taxon>Bacteria</taxon>
        <taxon>Pseudomonadati</taxon>
        <taxon>Pseudomonadota</taxon>
        <taxon>Alphaproteobacteria</taxon>
        <taxon>Maricaulales</taxon>
        <taxon>Robiginitomaculaceae</taxon>
        <taxon>Algimonas</taxon>
    </lineage>
</organism>
<feature type="chain" id="PRO_5047204880" evidence="1">
    <location>
        <begin position="21"/>
        <end position="267"/>
    </location>
</feature>
<feature type="signal peptide" evidence="1">
    <location>
        <begin position="1"/>
        <end position="20"/>
    </location>
</feature>